<evidence type="ECO:0000313" key="4">
    <source>
        <dbReference type="EMBL" id="KAF1997641.1"/>
    </source>
</evidence>
<dbReference type="SUPFAM" id="SSF51735">
    <property type="entry name" value="NAD(P)-binding Rossmann-fold domains"/>
    <property type="match status" value="1"/>
</dbReference>
<dbReference type="OrthoDB" id="2735536at2759"/>
<proteinExistence type="inferred from homology"/>
<evidence type="ECO:0000256" key="2">
    <source>
        <dbReference type="ARBA" id="ARBA00023445"/>
    </source>
</evidence>
<dbReference type="EMBL" id="ML977611">
    <property type="protein sequence ID" value="KAF1997641.1"/>
    <property type="molecule type" value="Genomic_DNA"/>
</dbReference>
<reference evidence="4" key="1">
    <citation type="journal article" date="2020" name="Stud. Mycol.">
        <title>101 Dothideomycetes genomes: a test case for predicting lifestyles and emergence of pathogens.</title>
        <authorList>
            <person name="Haridas S."/>
            <person name="Albert R."/>
            <person name="Binder M."/>
            <person name="Bloem J."/>
            <person name="Labutti K."/>
            <person name="Salamov A."/>
            <person name="Andreopoulos B."/>
            <person name="Baker S."/>
            <person name="Barry K."/>
            <person name="Bills G."/>
            <person name="Bluhm B."/>
            <person name="Cannon C."/>
            <person name="Castanera R."/>
            <person name="Culley D."/>
            <person name="Daum C."/>
            <person name="Ezra D."/>
            <person name="Gonzalez J."/>
            <person name="Henrissat B."/>
            <person name="Kuo A."/>
            <person name="Liang C."/>
            <person name="Lipzen A."/>
            <person name="Lutzoni F."/>
            <person name="Magnuson J."/>
            <person name="Mondo S."/>
            <person name="Nolan M."/>
            <person name="Ohm R."/>
            <person name="Pangilinan J."/>
            <person name="Park H.-J."/>
            <person name="Ramirez L."/>
            <person name="Alfaro M."/>
            <person name="Sun H."/>
            <person name="Tritt A."/>
            <person name="Yoshinaga Y."/>
            <person name="Zwiers L.-H."/>
            <person name="Turgeon B."/>
            <person name="Goodwin S."/>
            <person name="Spatafora J."/>
            <person name="Crous P."/>
            <person name="Grigoriev I."/>
        </authorList>
    </citation>
    <scope>NUCLEOTIDE SEQUENCE</scope>
    <source>
        <strain evidence="4">CBS 123094</strain>
    </source>
</reference>
<dbReference type="GO" id="GO:0016616">
    <property type="term" value="F:oxidoreductase activity, acting on the CH-OH group of donors, NAD or NADP as acceptor"/>
    <property type="evidence" value="ECO:0007669"/>
    <property type="project" value="TreeGrafter"/>
</dbReference>
<evidence type="ECO:0000259" key="3">
    <source>
        <dbReference type="Pfam" id="PF01370"/>
    </source>
</evidence>
<dbReference type="AlphaFoldDB" id="A0A6A5WBX7"/>
<dbReference type="InterPro" id="IPR050425">
    <property type="entry name" value="NAD(P)_dehydrat-like"/>
</dbReference>
<gene>
    <name evidence="4" type="ORF">P154DRAFT_524683</name>
</gene>
<dbReference type="InterPro" id="IPR036291">
    <property type="entry name" value="NAD(P)-bd_dom_sf"/>
</dbReference>
<name>A0A6A5WBX7_9PLEO</name>
<dbReference type="Proteomes" id="UP000799779">
    <property type="component" value="Unassembled WGS sequence"/>
</dbReference>
<dbReference type="Pfam" id="PF01370">
    <property type="entry name" value="Epimerase"/>
    <property type="match status" value="1"/>
</dbReference>
<comment type="similarity">
    <text evidence="2">Belongs to the NAD(P)-dependent epimerase/dehydratase family. Dihydroflavonol-4-reductase subfamily.</text>
</comment>
<organism evidence="4 5">
    <name type="scientific">Amniculicola lignicola CBS 123094</name>
    <dbReference type="NCBI Taxonomy" id="1392246"/>
    <lineage>
        <taxon>Eukaryota</taxon>
        <taxon>Fungi</taxon>
        <taxon>Dikarya</taxon>
        <taxon>Ascomycota</taxon>
        <taxon>Pezizomycotina</taxon>
        <taxon>Dothideomycetes</taxon>
        <taxon>Pleosporomycetidae</taxon>
        <taxon>Pleosporales</taxon>
        <taxon>Amniculicolaceae</taxon>
        <taxon>Amniculicola</taxon>
    </lineage>
</organism>
<dbReference type="PANTHER" id="PTHR10366:SF564">
    <property type="entry name" value="STEROL-4-ALPHA-CARBOXYLATE 3-DEHYDROGENASE, DECARBOXYLATING"/>
    <property type="match status" value="1"/>
</dbReference>
<accession>A0A6A5WBX7</accession>
<keyword evidence="1" id="KW-0560">Oxidoreductase</keyword>
<keyword evidence="5" id="KW-1185">Reference proteome</keyword>
<dbReference type="Gene3D" id="3.40.50.720">
    <property type="entry name" value="NAD(P)-binding Rossmann-like Domain"/>
    <property type="match status" value="1"/>
</dbReference>
<dbReference type="PANTHER" id="PTHR10366">
    <property type="entry name" value="NAD DEPENDENT EPIMERASE/DEHYDRATASE"/>
    <property type="match status" value="1"/>
</dbReference>
<dbReference type="InterPro" id="IPR001509">
    <property type="entry name" value="Epimerase_deHydtase"/>
</dbReference>
<evidence type="ECO:0000313" key="5">
    <source>
        <dbReference type="Proteomes" id="UP000799779"/>
    </source>
</evidence>
<sequence>MPHTLITGANSFVAAHVINELIANGHTVTGTVRRTSAGEALLKLHPEWEGKLDFETVEDYAKEGAFDEIFKKQDIDYIVHTAAPLLDDPANTDYDKHFLEPSVGANLSLFKSAVALAPKLKSIAITGSINAMTMGTAEENAAAEYTNESWGSFTQDDARKAQNAYVSYCSSKKEAELAVWDFVKKENPKFAVTVFLPALIFGPPIQAVSSVKKLNFSTNVVYSMFNGTQEEIPNTHAGMFPSYIDARDLAYAHVKALTTPAAANKRFLVGGEPLTATKIVKTLEGLAETSLPELKGRFPKDTGKDTNITYPRIRAEEGNEVLGMKLRTAEETFGDLARKVLELEKAEK</sequence>
<evidence type="ECO:0000256" key="1">
    <source>
        <dbReference type="ARBA" id="ARBA00023002"/>
    </source>
</evidence>
<feature type="domain" description="NAD-dependent epimerase/dehydratase" evidence="3">
    <location>
        <begin position="5"/>
        <end position="270"/>
    </location>
</feature>
<protein>
    <submittedName>
        <fullName evidence="4">NAD(P)-binding protein</fullName>
    </submittedName>
</protein>